<feature type="domain" description="Protein kinase" evidence="10">
    <location>
        <begin position="201"/>
        <end position="580"/>
    </location>
</feature>
<evidence type="ECO:0000259" key="10">
    <source>
        <dbReference type="PROSITE" id="PS50011"/>
    </source>
</evidence>
<evidence type="ECO:0000256" key="2">
    <source>
        <dbReference type="ARBA" id="ARBA00022527"/>
    </source>
</evidence>
<keyword evidence="2" id="KW-0723">Serine/threonine-protein kinase</keyword>
<dbReference type="PROSITE" id="PS50011">
    <property type="entry name" value="PROTEIN_KINASE_DOM"/>
    <property type="match status" value="1"/>
</dbReference>
<evidence type="ECO:0000256" key="9">
    <source>
        <dbReference type="SAM" id="MobiDB-lite"/>
    </source>
</evidence>
<gene>
    <name evidence="11" type="ORF">PINE0816_LOCUS5048</name>
</gene>
<dbReference type="GO" id="GO:0050684">
    <property type="term" value="P:regulation of mRNA processing"/>
    <property type="evidence" value="ECO:0007669"/>
    <property type="project" value="TreeGrafter"/>
</dbReference>
<dbReference type="Pfam" id="PF00069">
    <property type="entry name" value="Pkinase"/>
    <property type="match status" value="1"/>
</dbReference>
<proteinExistence type="predicted"/>
<feature type="region of interest" description="Disordered" evidence="9">
    <location>
        <begin position="105"/>
        <end position="129"/>
    </location>
</feature>
<dbReference type="InterPro" id="IPR051334">
    <property type="entry name" value="SRPK"/>
</dbReference>
<feature type="non-terminal residue" evidence="11">
    <location>
        <position position="1"/>
    </location>
</feature>
<comment type="catalytic activity">
    <reaction evidence="8">
        <text>L-seryl-[protein] + ATP = O-phospho-L-seryl-[protein] + ADP + H(+)</text>
        <dbReference type="Rhea" id="RHEA:17989"/>
        <dbReference type="Rhea" id="RHEA-COMP:9863"/>
        <dbReference type="Rhea" id="RHEA-COMP:11604"/>
        <dbReference type="ChEBI" id="CHEBI:15378"/>
        <dbReference type="ChEBI" id="CHEBI:29999"/>
        <dbReference type="ChEBI" id="CHEBI:30616"/>
        <dbReference type="ChEBI" id="CHEBI:83421"/>
        <dbReference type="ChEBI" id="CHEBI:456216"/>
        <dbReference type="EC" id="2.7.11.1"/>
    </reaction>
</comment>
<keyword evidence="6" id="KW-0067">ATP-binding</keyword>
<evidence type="ECO:0000313" key="11">
    <source>
        <dbReference type="EMBL" id="CAD8408926.1"/>
    </source>
</evidence>
<dbReference type="AlphaFoldDB" id="A0A7S0C0J0"/>
<feature type="region of interest" description="Disordered" evidence="9">
    <location>
        <begin position="1"/>
        <end position="31"/>
    </location>
</feature>
<dbReference type="SUPFAM" id="SSF56112">
    <property type="entry name" value="Protein kinase-like (PK-like)"/>
    <property type="match status" value="1"/>
</dbReference>
<dbReference type="Gene3D" id="1.10.510.10">
    <property type="entry name" value="Transferase(Phosphotransferase) domain 1"/>
    <property type="match status" value="1"/>
</dbReference>
<feature type="region of interest" description="Disordered" evidence="9">
    <location>
        <begin position="365"/>
        <end position="407"/>
    </location>
</feature>
<dbReference type="GO" id="GO:0000245">
    <property type="term" value="P:spliceosomal complex assembly"/>
    <property type="evidence" value="ECO:0007669"/>
    <property type="project" value="TreeGrafter"/>
</dbReference>
<sequence>VAHNFESSHSSSNPNHSATGSGSDNTSGSNLQNMDMILNEMISVHRVQKNDIKTHLWNYAELSIMVRAFVPEGEIADNLSNALGVKWDLGDTTEGVSREWRCGISIDRGNTSNDNDTNKNNSSSSSSSSTMFLISQMGRKYIKEDERRVLSDLSGQIGTNLAPGGGDSPVYSRGSSPQNFGSARCLPFSLFSVRFSPLSTVVVLSFLESRLPGVMFLSYKREEGSPLLDPIVFGKHHGLMCRHPLAMKVKSRDVGPLDEGDLGNSISSSLGSTLIGFDLRMVKGFAARPILGEEGTTSFMLGNGPLDAVNQWWGARKSLHERVKNFMGIDPTMDSFELSGANGPVGAGGSRTSSAARMKQSYPGMEFQEGQKGNNSRSEGNSNSSGVAKKSATPLPTVPATPKLASPDLKDVDTLKQARTVVVDLGNACWTHRHFTEEIQTRQYRAPEVLIGNKYDTSADMWSLGCICFELLTGDLLFDPRAGDDYDRDEDHLAMFQELLGKMPKKLATAGKYSKNYFNKKGDLKHIHQLKFWPVDEVLQDKYHFGQDEAEDIANFVLPLLEFNPKHRATALECLKSDWLREE</sequence>
<dbReference type="InterPro" id="IPR011009">
    <property type="entry name" value="Kinase-like_dom_sf"/>
</dbReference>
<keyword evidence="3" id="KW-0808">Transferase</keyword>
<keyword evidence="5" id="KW-0418">Kinase</keyword>
<feature type="compositionally biased region" description="Low complexity" evidence="9">
    <location>
        <begin position="110"/>
        <end position="129"/>
    </location>
</feature>
<evidence type="ECO:0000256" key="5">
    <source>
        <dbReference type="ARBA" id="ARBA00022777"/>
    </source>
</evidence>
<dbReference type="EC" id="2.7.11.1" evidence="1"/>
<accession>A0A7S0C0J0</accession>
<dbReference type="InterPro" id="IPR000719">
    <property type="entry name" value="Prot_kinase_dom"/>
</dbReference>
<dbReference type="EMBL" id="HBEL01010624">
    <property type="protein sequence ID" value="CAD8408926.1"/>
    <property type="molecule type" value="Transcribed_RNA"/>
</dbReference>
<evidence type="ECO:0000256" key="6">
    <source>
        <dbReference type="ARBA" id="ARBA00022840"/>
    </source>
</evidence>
<evidence type="ECO:0000256" key="3">
    <source>
        <dbReference type="ARBA" id="ARBA00022679"/>
    </source>
</evidence>
<organism evidence="11">
    <name type="scientific">Proboscia inermis</name>
    <dbReference type="NCBI Taxonomy" id="420281"/>
    <lineage>
        <taxon>Eukaryota</taxon>
        <taxon>Sar</taxon>
        <taxon>Stramenopiles</taxon>
        <taxon>Ochrophyta</taxon>
        <taxon>Bacillariophyta</taxon>
        <taxon>Coscinodiscophyceae</taxon>
        <taxon>Rhizosoleniophycidae</taxon>
        <taxon>Rhizosoleniales</taxon>
        <taxon>Rhizosoleniaceae</taxon>
        <taxon>Proboscia</taxon>
    </lineage>
</organism>
<evidence type="ECO:0000256" key="1">
    <source>
        <dbReference type="ARBA" id="ARBA00012513"/>
    </source>
</evidence>
<feature type="compositionally biased region" description="Low complexity" evidence="9">
    <location>
        <begin position="373"/>
        <end position="386"/>
    </location>
</feature>
<comment type="catalytic activity">
    <reaction evidence="7">
        <text>L-threonyl-[protein] + ATP = O-phospho-L-threonyl-[protein] + ADP + H(+)</text>
        <dbReference type="Rhea" id="RHEA:46608"/>
        <dbReference type="Rhea" id="RHEA-COMP:11060"/>
        <dbReference type="Rhea" id="RHEA-COMP:11605"/>
        <dbReference type="ChEBI" id="CHEBI:15378"/>
        <dbReference type="ChEBI" id="CHEBI:30013"/>
        <dbReference type="ChEBI" id="CHEBI:30616"/>
        <dbReference type="ChEBI" id="CHEBI:61977"/>
        <dbReference type="ChEBI" id="CHEBI:456216"/>
        <dbReference type="EC" id="2.7.11.1"/>
    </reaction>
</comment>
<evidence type="ECO:0000256" key="7">
    <source>
        <dbReference type="ARBA" id="ARBA00047899"/>
    </source>
</evidence>
<name>A0A7S0C0J0_9STRA</name>
<keyword evidence="4" id="KW-0547">Nucleotide-binding</keyword>
<protein>
    <recommendedName>
        <fullName evidence="1">non-specific serine/threonine protein kinase</fullName>
        <ecNumber evidence="1">2.7.11.1</ecNumber>
    </recommendedName>
</protein>
<dbReference type="GO" id="GO:0005524">
    <property type="term" value="F:ATP binding"/>
    <property type="evidence" value="ECO:0007669"/>
    <property type="project" value="UniProtKB-KW"/>
</dbReference>
<dbReference type="GO" id="GO:0004674">
    <property type="term" value="F:protein serine/threonine kinase activity"/>
    <property type="evidence" value="ECO:0007669"/>
    <property type="project" value="UniProtKB-KW"/>
</dbReference>
<reference evidence="11" key="1">
    <citation type="submission" date="2021-01" db="EMBL/GenBank/DDBJ databases">
        <authorList>
            <person name="Corre E."/>
            <person name="Pelletier E."/>
            <person name="Niang G."/>
            <person name="Scheremetjew M."/>
            <person name="Finn R."/>
            <person name="Kale V."/>
            <person name="Holt S."/>
            <person name="Cochrane G."/>
            <person name="Meng A."/>
            <person name="Brown T."/>
            <person name="Cohen L."/>
        </authorList>
    </citation>
    <scope>NUCLEOTIDE SEQUENCE</scope>
    <source>
        <strain evidence="11">CCAP1064/1</strain>
    </source>
</reference>
<evidence type="ECO:0000256" key="8">
    <source>
        <dbReference type="ARBA" id="ARBA00048679"/>
    </source>
</evidence>
<dbReference type="PANTHER" id="PTHR47634">
    <property type="entry name" value="PROTEIN KINASE DOMAIN-CONTAINING PROTEIN-RELATED"/>
    <property type="match status" value="1"/>
</dbReference>
<feature type="region of interest" description="Disordered" evidence="9">
    <location>
        <begin position="340"/>
        <end position="359"/>
    </location>
</feature>
<dbReference type="FunFam" id="1.10.510.10:FF:001654">
    <property type="entry name" value="SRSF protein kinase 3"/>
    <property type="match status" value="1"/>
</dbReference>
<evidence type="ECO:0000256" key="4">
    <source>
        <dbReference type="ARBA" id="ARBA00022741"/>
    </source>
</evidence>
<dbReference type="SMART" id="SM00220">
    <property type="entry name" value="S_TKc"/>
    <property type="match status" value="1"/>
</dbReference>
<dbReference type="PANTHER" id="PTHR47634:SF9">
    <property type="entry name" value="PROTEIN KINASE DOMAIN-CONTAINING PROTEIN-RELATED"/>
    <property type="match status" value="1"/>
</dbReference>
<feature type="compositionally biased region" description="Low complexity" evidence="9">
    <location>
        <begin position="1"/>
        <end position="30"/>
    </location>
</feature>